<dbReference type="OrthoDB" id="3512845at2759"/>
<dbReference type="OMA" id="HCHQIFL"/>
<dbReference type="EMBL" id="GL876973">
    <property type="protein sequence ID" value="KLU89554.1"/>
    <property type="molecule type" value="Genomic_DNA"/>
</dbReference>
<keyword evidence="2" id="KW-0175">Coiled coil</keyword>
<dbReference type="Pfam" id="PF25543">
    <property type="entry name" value="zf-CCCH_tandem"/>
    <property type="match status" value="1"/>
</dbReference>
<proteinExistence type="predicted"/>
<keyword evidence="1" id="KW-0862">Zinc</keyword>
<sequence>MAAQLGGDMMNFVQRYQALKQQQDTSDELIKDLLLYVKDVEENLRSENRSLQTELHDIRLDLDDARKSRRDFQAKLQDAESARDYYRQGAEIYRNRNQYIVVLIDGDGLLFKESFITQGIEGGKRAANALRAAILHQCGELADELDVHAKVCANLSGLAKAMKREGSIQVETDLRDFFVGFSQAKASFDFVDVGHGKERADSKIREAARWHLRNVNCRQVVLGVSHDSGYAPFLDEVMRDEQSKNLITILEGFPTVRELVATGVNRVNFTEDLFRSDKMVDRLPRKASPIGFGGTASPPPNSSLPGAPSYAGIAGVTAVSTSPPPPPAAPPPPTLNIPLAPKPSANASRGAKPPPWNPGPRGLDKPIQVNQAALDGIKKRKDQSKLCNNHYLRPPCQKGSACCFEHDYEPTGPERTAIAFLARLNPCTNGQDCDIANCIYGHHCPSTINGQCQHPYCKFRPDEHPPGTKYKSTYRNGDSYDS</sequence>
<dbReference type="Proteomes" id="UP000011715">
    <property type="component" value="Unassembled WGS sequence"/>
</dbReference>
<feature type="compositionally biased region" description="Pro residues" evidence="3">
    <location>
        <begin position="322"/>
        <end position="335"/>
    </location>
</feature>
<dbReference type="PROSITE" id="PS50103">
    <property type="entry name" value="ZF_C3H1"/>
    <property type="match status" value="1"/>
</dbReference>
<dbReference type="STRING" id="644358.A0A0C4E7L2"/>
<dbReference type="AlphaFoldDB" id="A0A0C4E7L2"/>
<dbReference type="EMBL" id="ADBL01002060">
    <property type="status" value="NOT_ANNOTATED_CDS"/>
    <property type="molecule type" value="Genomic_DNA"/>
</dbReference>
<feature type="domain" description="C3H1-type" evidence="4">
    <location>
        <begin position="381"/>
        <end position="409"/>
    </location>
</feature>
<gene>
    <name evidence="5" type="ORF">MAPG_08525</name>
</gene>
<dbReference type="Pfam" id="PF25540">
    <property type="entry name" value="DUF7923"/>
    <property type="match status" value="1"/>
</dbReference>
<dbReference type="InterPro" id="IPR057683">
    <property type="entry name" value="DUF7923"/>
</dbReference>
<name>A0A0C4E7L2_MAGP6</name>
<evidence type="ECO:0000256" key="2">
    <source>
        <dbReference type="SAM" id="Coils"/>
    </source>
</evidence>
<dbReference type="InterPro" id="IPR000571">
    <property type="entry name" value="Znf_CCCH"/>
</dbReference>
<evidence type="ECO:0000313" key="5">
    <source>
        <dbReference type="EMBL" id="KLU89554.1"/>
    </source>
</evidence>
<dbReference type="VEuPathDB" id="FungiDB:MAPG_08525"/>
<reference evidence="6" key="4">
    <citation type="journal article" date="2015" name="G3 (Bethesda)">
        <title>Genome sequences of three phytopathogenic species of the Magnaporthaceae family of fungi.</title>
        <authorList>
            <person name="Okagaki L.H."/>
            <person name="Nunes C.C."/>
            <person name="Sailsbery J."/>
            <person name="Clay B."/>
            <person name="Brown D."/>
            <person name="John T."/>
            <person name="Oh Y."/>
            <person name="Young N."/>
            <person name="Fitzgerald M."/>
            <person name="Haas B.J."/>
            <person name="Zeng Q."/>
            <person name="Young S."/>
            <person name="Adiconis X."/>
            <person name="Fan L."/>
            <person name="Levin J.Z."/>
            <person name="Mitchell T.K."/>
            <person name="Okubara P.A."/>
            <person name="Farman M.L."/>
            <person name="Kohn L.M."/>
            <person name="Birren B."/>
            <person name="Ma L.-J."/>
            <person name="Dean R.A."/>
        </authorList>
    </citation>
    <scope>NUCLEOTIDE SEQUENCE</scope>
    <source>
        <strain evidence="6">ATCC 64411 / 73-15</strain>
    </source>
</reference>
<keyword evidence="1" id="KW-0479">Metal-binding</keyword>
<dbReference type="InterPro" id="IPR057654">
    <property type="entry name" value="Znf-CCCH_tandem"/>
</dbReference>
<feature type="region of interest" description="Disordered" evidence="3">
    <location>
        <begin position="285"/>
        <end position="366"/>
    </location>
</feature>
<reference evidence="7" key="2">
    <citation type="submission" date="2010-05" db="EMBL/GenBank/DDBJ databases">
        <title>The genome sequence of Magnaporthe poae strain ATCC 64411.</title>
        <authorList>
            <person name="Ma L.-J."/>
            <person name="Dead R."/>
            <person name="Young S."/>
            <person name="Zeng Q."/>
            <person name="Koehrsen M."/>
            <person name="Alvarado L."/>
            <person name="Berlin A."/>
            <person name="Chapman S.B."/>
            <person name="Chen Z."/>
            <person name="Freedman E."/>
            <person name="Gellesch M."/>
            <person name="Goldberg J."/>
            <person name="Griggs A."/>
            <person name="Gujja S."/>
            <person name="Heilman E.R."/>
            <person name="Heiman D."/>
            <person name="Hepburn T."/>
            <person name="Howarth C."/>
            <person name="Jen D."/>
            <person name="Larson L."/>
            <person name="Mehta T."/>
            <person name="Neiman D."/>
            <person name="Pearson M."/>
            <person name="Roberts A."/>
            <person name="Saif S."/>
            <person name="Shea T."/>
            <person name="Shenoy N."/>
            <person name="Sisk P."/>
            <person name="Stolte C."/>
            <person name="Sykes S."/>
            <person name="Walk T."/>
            <person name="White J."/>
            <person name="Yandava C."/>
            <person name="Haas B."/>
            <person name="Nusbaum C."/>
            <person name="Birren B."/>
        </authorList>
    </citation>
    <scope>NUCLEOTIDE SEQUENCE [LARGE SCALE GENOMIC DNA]</scope>
    <source>
        <strain evidence="7">ATCC 64411 / 73-15</strain>
    </source>
</reference>
<protein>
    <recommendedName>
        <fullName evidence="4">C3H1-type domain-containing protein</fullName>
    </recommendedName>
</protein>
<dbReference type="GO" id="GO:0008270">
    <property type="term" value="F:zinc ion binding"/>
    <property type="evidence" value="ECO:0007669"/>
    <property type="project" value="UniProtKB-KW"/>
</dbReference>
<dbReference type="eggNOG" id="ENOG502S3N6">
    <property type="taxonomic scope" value="Eukaryota"/>
</dbReference>
<keyword evidence="7" id="KW-1185">Reference proteome</keyword>
<evidence type="ECO:0000313" key="7">
    <source>
        <dbReference type="Proteomes" id="UP000011715"/>
    </source>
</evidence>
<feature type="zinc finger region" description="C3H1-type" evidence="1">
    <location>
        <begin position="381"/>
        <end position="409"/>
    </location>
</feature>
<dbReference type="Pfam" id="PF25542">
    <property type="entry name" value="zf-CCCH_12"/>
    <property type="match status" value="1"/>
</dbReference>
<evidence type="ECO:0000256" key="1">
    <source>
        <dbReference type="PROSITE-ProRule" id="PRU00723"/>
    </source>
</evidence>
<evidence type="ECO:0000256" key="3">
    <source>
        <dbReference type="SAM" id="MobiDB-lite"/>
    </source>
</evidence>
<reference evidence="6" key="5">
    <citation type="submission" date="2015-06" db="UniProtKB">
        <authorList>
            <consortium name="EnsemblFungi"/>
        </authorList>
    </citation>
    <scope>IDENTIFICATION</scope>
    <source>
        <strain evidence="6">ATCC 64411</strain>
    </source>
</reference>
<accession>A0A0C4E7L2</accession>
<dbReference type="PANTHER" id="PTHR37543:SF1">
    <property type="entry name" value="CCCH ZINC FINGER DNA BINDING PROTEIN (AFU_ORTHOLOGUE AFUA_5G12760)"/>
    <property type="match status" value="1"/>
</dbReference>
<keyword evidence="1" id="KW-0863">Zinc-finger</keyword>
<dbReference type="PANTHER" id="PTHR37543">
    <property type="entry name" value="CCCH ZINC FINGER DNA BINDING PROTEIN (AFU_ORTHOLOGUE AFUA_5G12760)"/>
    <property type="match status" value="1"/>
</dbReference>
<dbReference type="EnsemblFungi" id="MAPG_08525T0">
    <property type="protein sequence ID" value="MAPG_08525T0"/>
    <property type="gene ID" value="MAPG_08525"/>
</dbReference>
<evidence type="ECO:0000313" key="6">
    <source>
        <dbReference type="EnsemblFungi" id="MAPG_08525T0"/>
    </source>
</evidence>
<reference evidence="5" key="1">
    <citation type="submission" date="2010-05" db="EMBL/GenBank/DDBJ databases">
        <title>The Genome Sequence of Magnaporthe poae strain ATCC 64411.</title>
        <authorList>
            <consortium name="The Broad Institute Genome Sequencing Platform"/>
            <consortium name="Broad Institute Genome Sequencing Center for Infectious Disease"/>
            <person name="Ma L.-J."/>
            <person name="Dead R."/>
            <person name="Young S."/>
            <person name="Zeng Q."/>
            <person name="Koehrsen M."/>
            <person name="Alvarado L."/>
            <person name="Berlin A."/>
            <person name="Chapman S.B."/>
            <person name="Chen Z."/>
            <person name="Freedman E."/>
            <person name="Gellesch M."/>
            <person name="Goldberg J."/>
            <person name="Griggs A."/>
            <person name="Gujja S."/>
            <person name="Heilman E.R."/>
            <person name="Heiman D."/>
            <person name="Hepburn T."/>
            <person name="Howarth C."/>
            <person name="Jen D."/>
            <person name="Larson L."/>
            <person name="Mehta T."/>
            <person name="Neiman D."/>
            <person name="Pearson M."/>
            <person name="Roberts A."/>
            <person name="Saif S."/>
            <person name="Shea T."/>
            <person name="Shenoy N."/>
            <person name="Sisk P."/>
            <person name="Stolte C."/>
            <person name="Sykes S."/>
            <person name="Walk T."/>
            <person name="White J."/>
            <person name="Yandava C."/>
            <person name="Haas B."/>
            <person name="Nusbaum C."/>
            <person name="Birren B."/>
        </authorList>
    </citation>
    <scope>NUCLEOTIDE SEQUENCE</scope>
    <source>
        <strain evidence="5">ATCC 64411</strain>
    </source>
</reference>
<organism evidence="6 7">
    <name type="scientific">Magnaporthiopsis poae (strain ATCC 64411 / 73-15)</name>
    <name type="common">Kentucky bluegrass fungus</name>
    <name type="synonym">Magnaporthe poae</name>
    <dbReference type="NCBI Taxonomy" id="644358"/>
    <lineage>
        <taxon>Eukaryota</taxon>
        <taxon>Fungi</taxon>
        <taxon>Dikarya</taxon>
        <taxon>Ascomycota</taxon>
        <taxon>Pezizomycotina</taxon>
        <taxon>Sordariomycetes</taxon>
        <taxon>Sordariomycetidae</taxon>
        <taxon>Magnaporthales</taxon>
        <taxon>Magnaporthaceae</taxon>
        <taxon>Magnaporthiopsis</taxon>
    </lineage>
</organism>
<feature type="coiled-coil region" evidence="2">
    <location>
        <begin position="41"/>
        <end position="82"/>
    </location>
</feature>
<evidence type="ECO:0000259" key="4">
    <source>
        <dbReference type="PROSITE" id="PS50103"/>
    </source>
</evidence>
<reference evidence="5" key="3">
    <citation type="submission" date="2011-03" db="EMBL/GenBank/DDBJ databases">
        <title>Annotation of Magnaporthe poae ATCC 64411.</title>
        <authorList>
            <person name="Ma L.-J."/>
            <person name="Dead R."/>
            <person name="Young S.K."/>
            <person name="Zeng Q."/>
            <person name="Gargeya S."/>
            <person name="Fitzgerald M."/>
            <person name="Haas B."/>
            <person name="Abouelleil A."/>
            <person name="Alvarado L."/>
            <person name="Arachchi H.M."/>
            <person name="Berlin A."/>
            <person name="Brown A."/>
            <person name="Chapman S.B."/>
            <person name="Chen Z."/>
            <person name="Dunbar C."/>
            <person name="Freedman E."/>
            <person name="Gearin G."/>
            <person name="Gellesch M."/>
            <person name="Goldberg J."/>
            <person name="Griggs A."/>
            <person name="Gujja S."/>
            <person name="Heiman D."/>
            <person name="Howarth C."/>
            <person name="Larson L."/>
            <person name="Lui A."/>
            <person name="MacDonald P.J.P."/>
            <person name="Mehta T."/>
            <person name="Montmayeur A."/>
            <person name="Murphy C."/>
            <person name="Neiman D."/>
            <person name="Pearson M."/>
            <person name="Priest M."/>
            <person name="Roberts A."/>
            <person name="Saif S."/>
            <person name="Shea T."/>
            <person name="Shenoy N."/>
            <person name="Sisk P."/>
            <person name="Stolte C."/>
            <person name="Sykes S."/>
            <person name="Yandava C."/>
            <person name="Wortman J."/>
            <person name="Nusbaum C."/>
            <person name="Birren B."/>
        </authorList>
    </citation>
    <scope>NUCLEOTIDE SEQUENCE</scope>
    <source>
        <strain evidence="5">ATCC 64411</strain>
    </source>
</reference>